<dbReference type="Pfam" id="PF03965">
    <property type="entry name" value="Penicillinase_R"/>
    <property type="match status" value="1"/>
</dbReference>
<evidence type="ECO:0000256" key="1">
    <source>
        <dbReference type="ARBA" id="ARBA00011046"/>
    </source>
</evidence>
<keyword evidence="3" id="KW-0238">DNA-binding</keyword>
<sequence>MKELTKAEEEVMQAIWEIERGFAKEIYEKVSGSPAYSTVLTILRILVKKEFVGYETFGKTHRYFPLISKDAYRKDFMSSFLSRYFNGSFEKMFSFFAQEGDVNLKQVEQLLHHAKQTRKTDKSHE</sequence>
<keyword evidence="2" id="KW-0805">Transcription regulation</keyword>
<keyword evidence="6" id="KW-1185">Reference proteome</keyword>
<dbReference type="EMBL" id="JBDKWZ010000014">
    <property type="protein sequence ID" value="MEN7550528.1"/>
    <property type="molecule type" value="Genomic_DNA"/>
</dbReference>
<evidence type="ECO:0000313" key="6">
    <source>
        <dbReference type="Proteomes" id="UP001403385"/>
    </source>
</evidence>
<dbReference type="AlphaFoldDB" id="A0AAW9SDH7"/>
<name>A0AAW9SDH7_9BACT</name>
<dbReference type="SUPFAM" id="SSF46785">
    <property type="entry name" value="Winged helix' DNA-binding domain"/>
    <property type="match status" value="1"/>
</dbReference>
<dbReference type="Gene3D" id="1.10.4040.10">
    <property type="entry name" value="Penicillinase repressor domain"/>
    <property type="match status" value="1"/>
</dbReference>
<accession>A0AAW9SDH7</accession>
<dbReference type="PIRSF" id="PIRSF019455">
    <property type="entry name" value="CopR_AtkY"/>
    <property type="match status" value="1"/>
</dbReference>
<organism evidence="5 6">
    <name type="scientific">Rapidithrix thailandica</name>
    <dbReference type="NCBI Taxonomy" id="413964"/>
    <lineage>
        <taxon>Bacteria</taxon>
        <taxon>Pseudomonadati</taxon>
        <taxon>Bacteroidota</taxon>
        <taxon>Cytophagia</taxon>
        <taxon>Cytophagales</taxon>
        <taxon>Flammeovirgaceae</taxon>
        <taxon>Rapidithrix</taxon>
    </lineage>
</organism>
<comment type="similarity">
    <text evidence="1">Belongs to the BlaI transcriptional regulatory family.</text>
</comment>
<evidence type="ECO:0000256" key="3">
    <source>
        <dbReference type="ARBA" id="ARBA00023125"/>
    </source>
</evidence>
<dbReference type="Proteomes" id="UP001403385">
    <property type="component" value="Unassembled WGS sequence"/>
</dbReference>
<comment type="caution">
    <text evidence="5">The sequence shown here is derived from an EMBL/GenBank/DDBJ whole genome shotgun (WGS) entry which is preliminary data.</text>
</comment>
<protein>
    <submittedName>
        <fullName evidence="5">BlaI/MecI/CopY family transcriptional regulator</fullName>
    </submittedName>
</protein>
<dbReference type="GO" id="GO:0045892">
    <property type="term" value="P:negative regulation of DNA-templated transcription"/>
    <property type="evidence" value="ECO:0007669"/>
    <property type="project" value="InterPro"/>
</dbReference>
<reference evidence="5 6" key="1">
    <citation type="submission" date="2024-04" db="EMBL/GenBank/DDBJ databases">
        <title>Novel genus in family Flammeovirgaceae.</title>
        <authorList>
            <person name="Nguyen T.H."/>
            <person name="Vuong T.Q."/>
            <person name="Le H."/>
            <person name="Kim S.-G."/>
        </authorList>
    </citation>
    <scope>NUCLEOTIDE SEQUENCE [LARGE SCALE GENOMIC DNA]</scope>
    <source>
        <strain evidence="5 6">JCM 23209</strain>
    </source>
</reference>
<dbReference type="InterPro" id="IPR036390">
    <property type="entry name" value="WH_DNA-bd_sf"/>
</dbReference>
<dbReference type="Gene3D" id="1.10.10.10">
    <property type="entry name" value="Winged helix-like DNA-binding domain superfamily/Winged helix DNA-binding domain"/>
    <property type="match status" value="1"/>
</dbReference>
<dbReference type="InterPro" id="IPR036388">
    <property type="entry name" value="WH-like_DNA-bd_sf"/>
</dbReference>
<proteinExistence type="inferred from homology"/>
<gene>
    <name evidence="5" type="ORF">AAG747_21590</name>
</gene>
<evidence type="ECO:0000256" key="2">
    <source>
        <dbReference type="ARBA" id="ARBA00023015"/>
    </source>
</evidence>
<evidence type="ECO:0000256" key="4">
    <source>
        <dbReference type="ARBA" id="ARBA00023163"/>
    </source>
</evidence>
<dbReference type="GO" id="GO:0003677">
    <property type="term" value="F:DNA binding"/>
    <property type="evidence" value="ECO:0007669"/>
    <property type="project" value="UniProtKB-KW"/>
</dbReference>
<dbReference type="RefSeq" id="WP_346823311.1">
    <property type="nucleotide sequence ID" value="NZ_JBDKWZ010000014.1"/>
</dbReference>
<keyword evidence="4" id="KW-0804">Transcription</keyword>
<dbReference type="InterPro" id="IPR005650">
    <property type="entry name" value="BlaI_family"/>
</dbReference>
<evidence type="ECO:0000313" key="5">
    <source>
        <dbReference type="EMBL" id="MEN7550528.1"/>
    </source>
</evidence>